<gene>
    <name evidence="2" type="primary">gb29017</name>
    <name evidence="2" type="ORF">PR202_gb29017</name>
</gene>
<accession>A0AAV5FVY5</accession>
<protein>
    <submittedName>
        <fullName evidence="2">Uncharacterized protein</fullName>
    </submittedName>
</protein>
<comment type="caution">
    <text evidence="2">The sequence shown here is derived from an EMBL/GenBank/DDBJ whole genome shotgun (WGS) entry which is preliminary data.</text>
</comment>
<evidence type="ECO:0000256" key="1">
    <source>
        <dbReference type="SAM" id="MobiDB-lite"/>
    </source>
</evidence>
<reference evidence="2" key="1">
    <citation type="journal article" date="2018" name="DNA Res.">
        <title>Multiple hybrid de novo genome assembly of finger millet, an orphan allotetraploid crop.</title>
        <authorList>
            <person name="Hatakeyama M."/>
            <person name="Aluri S."/>
            <person name="Balachadran M.T."/>
            <person name="Sivarajan S.R."/>
            <person name="Patrignani A."/>
            <person name="Gruter S."/>
            <person name="Poveda L."/>
            <person name="Shimizu-Inatsugi R."/>
            <person name="Baeten J."/>
            <person name="Francoijs K.J."/>
            <person name="Nataraja K.N."/>
            <person name="Reddy Y.A.N."/>
            <person name="Phadnis S."/>
            <person name="Ravikumar R.L."/>
            <person name="Schlapbach R."/>
            <person name="Sreeman S.M."/>
            <person name="Shimizu K.K."/>
        </authorList>
    </citation>
    <scope>NUCLEOTIDE SEQUENCE</scope>
</reference>
<evidence type="ECO:0000313" key="2">
    <source>
        <dbReference type="EMBL" id="GJN39869.1"/>
    </source>
</evidence>
<feature type="region of interest" description="Disordered" evidence="1">
    <location>
        <begin position="104"/>
        <end position="131"/>
    </location>
</feature>
<name>A0AAV5FVY5_ELECO</name>
<dbReference type="Proteomes" id="UP001054889">
    <property type="component" value="Unassembled WGS sequence"/>
</dbReference>
<dbReference type="InterPro" id="IPR044997">
    <property type="entry name" value="F-box_plant"/>
</dbReference>
<dbReference type="AlphaFoldDB" id="A0AAV5FVY5"/>
<dbReference type="PANTHER" id="PTHR32153">
    <property type="entry name" value="OJ000223_09.16 PROTEIN"/>
    <property type="match status" value="1"/>
</dbReference>
<reference evidence="2" key="2">
    <citation type="submission" date="2021-12" db="EMBL/GenBank/DDBJ databases">
        <title>Resequencing data analysis of finger millet.</title>
        <authorList>
            <person name="Hatakeyama M."/>
            <person name="Aluri S."/>
            <person name="Balachadran M.T."/>
            <person name="Sivarajan S.R."/>
            <person name="Poveda L."/>
            <person name="Shimizu-Inatsugi R."/>
            <person name="Schlapbach R."/>
            <person name="Sreeman S.M."/>
            <person name="Shimizu K.K."/>
        </authorList>
    </citation>
    <scope>NUCLEOTIDE SEQUENCE</scope>
</reference>
<organism evidence="2 3">
    <name type="scientific">Eleusine coracana subsp. coracana</name>
    <dbReference type="NCBI Taxonomy" id="191504"/>
    <lineage>
        <taxon>Eukaryota</taxon>
        <taxon>Viridiplantae</taxon>
        <taxon>Streptophyta</taxon>
        <taxon>Embryophyta</taxon>
        <taxon>Tracheophyta</taxon>
        <taxon>Spermatophyta</taxon>
        <taxon>Magnoliopsida</taxon>
        <taxon>Liliopsida</taxon>
        <taxon>Poales</taxon>
        <taxon>Poaceae</taxon>
        <taxon>PACMAD clade</taxon>
        <taxon>Chloridoideae</taxon>
        <taxon>Cynodonteae</taxon>
        <taxon>Eleusininae</taxon>
        <taxon>Eleusine</taxon>
    </lineage>
</organism>
<sequence>MLLLQAAPLLKELYIKVLYIIIVTQICDRVNNDNKSVSLGEVTTASIKHYNLIRFTILGCYNIEEIIVPYTCRLVEAAVNLKEIYVRDEAAPCRRIKKRVAGSRAARRYDEPDAPPSTVEDTSPDTTPHGLSFSSSNTVIIIIGASDAASASSFFDPMHFCYDAAPSHSFPIARSSKELGGGKESLPIPTGSSSYLQVEVVLLTSHAATQCSHQITTCVVYGQAQQDLCKPLSKTSGKNFSVKDLWWDHECNMQRDVNKKVPWDVPKDFKHYSLTRITIQGFYSSKDLLATYMCRLVGAAINLEELRMSENTTCKECNAARARFPRIDEDRECLVKRITHGASTHFKIHIVQS</sequence>
<dbReference type="EMBL" id="BQKI01000098">
    <property type="protein sequence ID" value="GJN39869.1"/>
    <property type="molecule type" value="Genomic_DNA"/>
</dbReference>
<evidence type="ECO:0000313" key="3">
    <source>
        <dbReference type="Proteomes" id="UP001054889"/>
    </source>
</evidence>
<keyword evidence="3" id="KW-1185">Reference proteome</keyword>
<proteinExistence type="predicted"/>